<dbReference type="EMBL" id="ABEU02000012">
    <property type="status" value="NOT_ANNOTATED_CDS"/>
    <property type="molecule type" value="Genomic_DNA"/>
</dbReference>
<dbReference type="InterPro" id="IPR008630">
    <property type="entry name" value="Glyco_trans_34"/>
</dbReference>
<dbReference type="AlphaFoldDB" id="A0A7I4API5"/>
<dbReference type="GO" id="GO:0000139">
    <property type="term" value="C:Golgi membrane"/>
    <property type="evidence" value="ECO:0007669"/>
    <property type="project" value="UniProtKB-SubCell"/>
</dbReference>
<dbReference type="Pfam" id="PF05637">
    <property type="entry name" value="Glyco_transf_34"/>
    <property type="match status" value="1"/>
</dbReference>
<evidence type="ECO:0008006" key="9">
    <source>
        <dbReference type="Google" id="ProtNLM"/>
    </source>
</evidence>
<accession>A0A7I4API5</accession>
<comment type="subcellular location">
    <subcellularLocation>
        <location evidence="1">Golgi apparatus membrane</location>
        <topology evidence="1">Single-pass type II membrane protein</topology>
    </subcellularLocation>
</comment>
<evidence type="ECO:0000256" key="4">
    <source>
        <dbReference type="ARBA" id="ARBA00022679"/>
    </source>
</evidence>
<evidence type="ECO:0000256" key="2">
    <source>
        <dbReference type="ARBA" id="ARBA00005664"/>
    </source>
</evidence>
<evidence type="ECO:0000313" key="7">
    <source>
        <dbReference type="EnsemblPlants" id="Pp3c12_9050V3.5"/>
    </source>
</evidence>
<comment type="similarity">
    <text evidence="2">Belongs to the glycosyltransferase 34 family.</text>
</comment>
<keyword evidence="6" id="KW-1133">Transmembrane helix</keyword>
<keyword evidence="6" id="KW-0472">Membrane</keyword>
<sequence length="480" mass="55109">MVMVAICPAGDSKSSAGLAERTHCCNAFFGNQGNRFAVRSNSIFLSEMMKDDDDKKIQAPADDVWLPKGRGSQTKVVYCLCFIAAACTIALWGLNSSKLIVSRSSASNSPPIYGPNKLTPEEVREYLADVDKGMKAFLNSSTPFTKFGPPVVDWDKTRRDAIRRSTNSSSGVNPKPRIMIITSSHPKKCENKQGDLMLLKSIKNKMDYCRLHGIELYYNMDHVDTEMTSWWVKTFLTHMLMKEHPEIDWFWWMDSDAIFTDMTFELPLHKYEKYNMVMHGWEDAVYDKRSWLGLNAGVYLIRNCQWSMDFLHAWAPMSPKGKIRDGAGEFLTLALPDRGKSEADDQSAIVYLMVTDRKRWGSKIFLESSFYFQGYWRHLSGRFEEMMAKYKPGLYGDDRWPFVTHYCGCEFCSGSINPEYTRDQCLMHMERGINFADNQIIERYGLRHKSLKTPEVELTSKDQPHKNETSTAKAAHSKRT</sequence>
<keyword evidence="4" id="KW-0808">Transferase</keyword>
<dbReference type="PANTHER" id="PTHR31311">
    <property type="entry name" value="XYLOGLUCAN 6-XYLOSYLTRANSFERASE 5-RELATED-RELATED"/>
    <property type="match status" value="1"/>
</dbReference>
<reference evidence="7 8" key="1">
    <citation type="journal article" date="2008" name="Science">
        <title>The Physcomitrella genome reveals evolutionary insights into the conquest of land by plants.</title>
        <authorList>
            <person name="Rensing S."/>
            <person name="Lang D."/>
            <person name="Zimmer A."/>
            <person name="Terry A."/>
            <person name="Salamov A."/>
            <person name="Shapiro H."/>
            <person name="Nishiyama T."/>
            <person name="Perroud P.-F."/>
            <person name="Lindquist E."/>
            <person name="Kamisugi Y."/>
            <person name="Tanahashi T."/>
            <person name="Sakakibara K."/>
            <person name="Fujita T."/>
            <person name="Oishi K."/>
            <person name="Shin-I T."/>
            <person name="Kuroki Y."/>
            <person name="Toyoda A."/>
            <person name="Suzuki Y."/>
            <person name="Hashimoto A."/>
            <person name="Yamaguchi K."/>
            <person name="Sugano A."/>
            <person name="Kohara Y."/>
            <person name="Fujiyama A."/>
            <person name="Anterola A."/>
            <person name="Aoki S."/>
            <person name="Ashton N."/>
            <person name="Barbazuk W.B."/>
            <person name="Barker E."/>
            <person name="Bennetzen J."/>
            <person name="Bezanilla M."/>
            <person name="Blankenship R."/>
            <person name="Cho S.H."/>
            <person name="Dutcher S."/>
            <person name="Estelle M."/>
            <person name="Fawcett J.A."/>
            <person name="Gundlach H."/>
            <person name="Hanada K."/>
            <person name="Heyl A."/>
            <person name="Hicks K.A."/>
            <person name="Hugh J."/>
            <person name="Lohr M."/>
            <person name="Mayer K."/>
            <person name="Melkozernov A."/>
            <person name="Murata T."/>
            <person name="Nelson D."/>
            <person name="Pils B."/>
            <person name="Prigge M."/>
            <person name="Reiss B."/>
            <person name="Renner T."/>
            <person name="Rombauts S."/>
            <person name="Rushton P."/>
            <person name="Sanderfoot A."/>
            <person name="Schween G."/>
            <person name="Shiu S.-H."/>
            <person name="Stueber K."/>
            <person name="Theodoulou F.L."/>
            <person name="Tu H."/>
            <person name="Van de Peer Y."/>
            <person name="Verrier P.J."/>
            <person name="Waters E."/>
            <person name="Wood A."/>
            <person name="Yang L."/>
            <person name="Cove D."/>
            <person name="Cuming A."/>
            <person name="Hasebe M."/>
            <person name="Lucas S."/>
            <person name="Mishler D.B."/>
            <person name="Reski R."/>
            <person name="Grigoriev I."/>
            <person name="Quatrano R.S."/>
            <person name="Boore J.L."/>
        </authorList>
    </citation>
    <scope>NUCLEOTIDE SEQUENCE [LARGE SCALE GENOMIC DNA]</scope>
    <source>
        <strain evidence="7 8">cv. Gransden 2004</strain>
    </source>
</reference>
<feature type="compositionally biased region" description="Basic and acidic residues" evidence="5">
    <location>
        <begin position="455"/>
        <end position="468"/>
    </location>
</feature>
<dbReference type="PANTHER" id="PTHR31311:SF44">
    <property type="entry name" value="GLYCOSYLTRANSFERASE 2-RELATED"/>
    <property type="match status" value="1"/>
</dbReference>
<dbReference type="EnsemblPlants" id="Pp3c12_9050V3.5">
    <property type="protein sequence ID" value="Pp3c12_9050V3.5"/>
    <property type="gene ID" value="Pp3c12_9050"/>
</dbReference>
<keyword evidence="8" id="KW-1185">Reference proteome</keyword>
<proteinExistence type="inferred from homology"/>
<dbReference type="GO" id="GO:0016757">
    <property type="term" value="F:glycosyltransferase activity"/>
    <property type="evidence" value="ECO:0007669"/>
    <property type="project" value="UniProtKB-KW"/>
</dbReference>
<reference evidence="7" key="3">
    <citation type="submission" date="2020-12" db="UniProtKB">
        <authorList>
            <consortium name="EnsemblPlants"/>
        </authorList>
    </citation>
    <scope>IDENTIFICATION</scope>
</reference>
<evidence type="ECO:0000256" key="1">
    <source>
        <dbReference type="ARBA" id="ARBA00004323"/>
    </source>
</evidence>
<dbReference type="Gene3D" id="3.90.550.10">
    <property type="entry name" value="Spore Coat Polysaccharide Biosynthesis Protein SpsA, Chain A"/>
    <property type="match status" value="1"/>
</dbReference>
<dbReference type="InterPro" id="IPR029044">
    <property type="entry name" value="Nucleotide-diphossugar_trans"/>
</dbReference>
<keyword evidence="3" id="KW-0328">Glycosyltransferase</keyword>
<evidence type="ECO:0000256" key="5">
    <source>
        <dbReference type="SAM" id="MobiDB-lite"/>
    </source>
</evidence>
<dbReference type="Proteomes" id="UP000006727">
    <property type="component" value="Chromosome 12"/>
</dbReference>
<evidence type="ECO:0000256" key="6">
    <source>
        <dbReference type="SAM" id="Phobius"/>
    </source>
</evidence>
<evidence type="ECO:0000313" key="8">
    <source>
        <dbReference type="Proteomes" id="UP000006727"/>
    </source>
</evidence>
<feature type="region of interest" description="Disordered" evidence="5">
    <location>
        <begin position="455"/>
        <end position="480"/>
    </location>
</feature>
<reference evidence="7 8" key="2">
    <citation type="journal article" date="2018" name="Plant J.">
        <title>The Physcomitrella patens chromosome-scale assembly reveals moss genome structure and evolution.</title>
        <authorList>
            <person name="Lang D."/>
            <person name="Ullrich K.K."/>
            <person name="Murat F."/>
            <person name="Fuchs J."/>
            <person name="Jenkins J."/>
            <person name="Haas F.B."/>
            <person name="Piednoel M."/>
            <person name="Gundlach H."/>
            <person name="Van Bel M."/>
            <person name="Meyberg R."/>
            <person name="Vives C."/>
            <person name="Morata J."/>
            <person name="Symeonidi A."/>
            <person name="Hiss M."/>
            <person name="Muchero W."/>
            <person name="Kamisugi Y."/>
            <person name="Saleh O."/>
            <person name="Blanc G."/>
            <person name="Decker E.L."/>
            <person name="van Gessel N."/>
            <person name="Grimwood J."/>
            <person name="Hayes R.D."/>
            <person name="Graham S.W."/>
            <person name="Gunter L.E."/>
            <person name="McDaniel S.F."/>
            <person name="Hoernstein S.N.W."/>
            <person name="Larsson A."/>
            <person name="Li F.W."/>
            <person name="Perroud P.F."/>
            <person name="Phillips J."/>
            <person name="Ranjan P."/>
            <person name="Rokshar D.S."/>
            <person name="Rothfels C.J."/>
            <person name="Schneider L."/>
            <person name="Shu S."/>
            <person name="Stevenson D.W."/>
            <person name="Thummler F."/>
            <person name="Tillich M."/>
            <person name="Villarreal Aguilar J.C."/>
            <person name="Widiez T."/>
            <person name="Wong G.K."/>
            <person name="Wymore A."/>
            <person name="Zhang Y."/>
            <person name="Zimmer A.D."/>
            <person name="Quatrano R.S."/>
            <person name="Mayer K.F.X."/>
            <person name="Goodstein D."/>
            <person name="Casacuberta J.M."/>
            <person name="Vandepoele K."/>
            <person name="Reski R."/>
            <person name="Cuming A.C."/>
            <person name="Tuskan G.A."/>
            <person name="Maumus F."/>
            <person name="Salse J."/>
            <person name="Schmutz J."/>
            <person name="Rensing S.A."/>
        </authorList>
    </citation>
    <scope>NUCLEOTIDE SEQUENCE [LARGE SCALE GENOMIC DNA]</scope>
    <source>
        <strain evidence="7 8">cv. Gransden 2004</strain>
    </source>
</reference>
<gene>
    <name evidence="7" type="primary">LOC112289595</name>
</gene>
<dbReference type="Gramene" id="Pp3c12_9050V3.5">
    <property type="protein sequence ID" value="Pp3c12_9050V3.5"/>
    <property type="gene ID" value="Pp3c12_9050"/>
</dbReference>
<evidence type="ECO:0000256" key="3">
    <source>
        <dbReference type="ARBA" id="ARBA00022676"/>
    </source>
</evidence>
<keyword evidence="6" id="KW-0812">Transmembrane</keyword>
<protein>
    <recommendedName>
        <fullName evidence="9">Xyloglucan 6-xylosyltransferase</fullName>
    </recommendedName>
</protein>
<name>A0A7I4API5_PHYPA</name>
<feature type="transmembrane region" description="Helical" evidence="6">
    <location>
        <begin position="76"/>
        <end position="94"/>
    </location>
</feature>
<organism evidence="7 8">
    <name type="scientific">Physcomitrium patens</name>
    <name type="common">Spreading-leaved earth moss</name>
    <name type="synonym">Physcomitrella patens</name>
    <dbReference type="NCBI Taxonomy" id="3218"/>
    <lineage>
        <taxon>Eukaryota</taxon>
        <taxon>Viridiplantae</taxon>
        <taxon>Streptophyta</taxon>
        <taxon>Embryophyta</taxon>
        <taxon>Bryophyta</taxon>
        <taxon>Bryophytina</taxon>
        <taxon>Bryopsida</taxon>
        <taxon>Funariidae</taxon>
        <taxon>Funariales</taxon>
        <taxon>Funariaceae</taxon>
        <taxon>Physcomitrium</taxon>
    </lineage>
</organism>
<dbReference type="InParanoid" id="A0A7I4API5"/>